<dbReference type="AlphaFoldDB" id="A0A1H6BNL3"/>
<dbReference type="Proteomes" id="UP000236731">
    <property type="component" value="Unassembled WGS sequence"/>
</dbReference>
<dbReference type="OrthoDB" id="713222at2"/>
<dbReference type="RefSeq" id="WP_103907292.1">
    <property type="nucleotide sequence ID" value="NZ_CP049246.1"/>
</dbReference>
<keyword evidence="4" id="KW-1185">Reference proteome</keyword>
<dbReference type="InterPro" id="IPR036291">
    <property type="entry name" value="NAD(P)-bd_dom_sf"/>
</dbReference>
<dbReference type="Gene3D" id="6.20.350.10">
    <property type="match status" value="1"/>
</dbReference>
<evidence type="ECO:0000313" key="3">
    <source>
        <dbReference type="EMBL" id="SEG61997.1"/>
    </source>
</evidence>
<protein>
    <submittedName>
        <fullName evidence="3">TrkA-N domain-containing protein</fullName>
    </submittedName>
</protein>
<reference evidence="4" key="1">
    <citation type="submission" date="2016-10" db="EMBL/GenBank/DDBJ databases">
        <authorList>
            <person name="Varghese N."/>
            <person name="Submissions S."/>
        </authorList>
    </citation>
    <scope>NUCLEOTIDE SEQUENCE [LARGE SCALE GENOMIC DNA]</scope>
    <source>
        <strain evidence="4">DSM 22361</strain>
    </source>
</reference>
<dbReference type="PANTHER" id="PTHR43833:SF11">
    <property type="entry name" value="VOLTAGE-GATED POTASSIUM CHANNEL KCH"/>
    <property type="match status" value="1"/>
</dbReference>
<accession>A0A1H6BNL3</accession>
<name>A0A1H6BNL3_9SPHI</name>
<proteinExistence type="predicted"/>
<gene>
    <name evidence="3" type="ORF">SAMN05421877_1119</name>
</gene>
<evidence type="ECO:0000313" key="4">
    <source>
        <dbReference type="Proteomes" id="UP000236731"/>
    </source>
</evidence>
<dbReference type="PANTHER" id="PTHR43833">
    <property type="entry name" value="POTASSIUM CHANNEL PROTEIN 2-RELATED-RELATED"/>
    <property type="match status" value="1"/>
</dbReference>
<dbReference type="Pfam" id="PF02026">
    <property type="entry name" value="RyR"/>
    <property type="match status" value="1"/>
</dbReference>
<dbReference type="InterPro" id="IPR003032">
    <property type="entry name" value="Ryanodine_rcpt"/>
</dbReference>
<dbReference type="Gene3D" id="3.40.50.720">
    <property type="entry name" value="NAD(P)-binding Rossmann-like Domain"/>
    <property type="match status" value="1"/>
</dbReference>
<feature type="domain" description="Ryanodine receptor Ryr" evidence="1">
    <location>
        <begin position="498"/>
        <end position="553"/>
    </location>
</feature>
<dbReference type="GO" id="GO:0006813">
    <property type="term" value="P:potassium ion transport"/>
    <property type="evidence" value="ECO:0007669"/>
    <property type="project" value="InterPro"/>
</dbReference>
<dbReference type="InterPro" id="IPR050721">
    <property type="entry name" value="Trk_Ktr_HKT_K-transport"/>
</dbReference>
<sequence length="561" mass="64014">MKLTRRQKGLLGILFVVVLLALSWIGLSKMFPESNTLRYLPDRIYRLIKIVFGSDPSGTGLEQQDVPWELIVAKIGTIGILIFGAYKIIQKVFSEQINLLKASVKKNHVISVGISKKGRQLMKSLKEDYGKKGIAIEKETAHADIKSVTKMGHLVIIGNADEENTLLEAGIKRADSLILFLENEQTVIETYETVQDIYKKSNCTNKLRCFLHLSNPRLVDLVKNAEIQFQDKQLELHFFNVHKMMARMFFAQLPLDFAKQGKSVAHINRLVFLGFGEFAKAMVIQALRVFHVAIENNTEIHIYSPQADRDQRLFAEQYPMAHHIFPVHFHVFDGTYNALLTDQGLTEKTESSLLVCAFDDDQSNLNAALEILNKTQESKLPIYVLNAEGKGLRKIMRSASDTESLNFFGQLEDISNWEFITGEKQDRLARAIHDDYTTLLSGASSESARYTSSWPTLREDAKDANRAQADHIPYKFILTQRQWPVPEKEVITFTAAEVETLAIIEHNRWMAHRYLNGWAFGEKRDDQLLLHPSLVPWEILSESEKQKDRDTILRIKSLLKG</sequence>
<feature type="domain" description="RCK N-terminal" evidence="2">
    <location>
        <begin position="112"/>
        <end position="201"/>
    </location>
</feature>
<dbReference type="InterPro" id="IPR003148">
    <property type="entry name" value="RCK_N"/>
</dbReference>
<dbReference type="EMBL" id="FNUT01000011">
    <property type="protein sequence ID" value="SEG61997.1"/>
    <property type="molecule type" value="Genomic_DNA"/>
</dbReference>
<dbReference type="SUPFAM" id="SSF51735">
    <property type="entry name" value="NAD(P)-binding Rossmann-fold domains"/>
    <property type="match status" value="1"/>
</dbReference>
<dbReference type="Pfam" id="PF02254">
    <property type="entry name" value="TrkA_N"/>
    <property type="match status" value="1"/>
</dbReference>
<evidence type="ECO:0000259" key="1">
    <source>
        <dbReference type="Pfam" id="PF02026"/>
    </source>
</evidence>
<organism evidence="3 4">
    <name type="scientific">Sphingobacterium lactis</name>
    <dbReference type="NCBI Taxonomy" id="797291"/>
    <lineage>
        <taxon>Bacteria</taxon>
        <taxon>Pseudomonadati</taxon>
        <taxon>Bacteroidota</taxon>
        <taxon>Sphingobacteriia</taxon>
        <taxon>Sphingobacteriales</taxon>
        <taxon>Sphingobacteriaceae</taxon>
        <taxon>Sphingobacterium</taxon>
    </lineage>
</organism>
<evidence type="ECO:0000259" key="2">
    <source>
        <dbReference type="Pfam" id="PF02254"/>
    </source>
</evidence>